<evidence type="ECO:0000256" key="2">
    <source>
        <dbReference type="ARBA" id="ARBA00022729"/>
    </source>
</evidence>
<proteinExistence type="predicted"/>
<dbReference type="PROSITE" id="PS51257">
    <property type="entry name" value="PROKAR_LIPOPROTEIN"/>
    <property type="match status" value="1"/>
</dbReference>
<comment type="caution">
    <text evidence="3">The sequence shown here is derived from an EMBL/GenBank/DDBJ whole genome shotgun (WGS) entry which is preliminary data.</text>
</comment>
<reference evidence="3 4" key="1">
    <citation type="submission" date="2016-10" db="EMBL/GenBank/DDBJ databases">
        <authorList>
            <person name="Varghese N."/>
            <person name="Submissions S."/>
        </authorList>
    </citation>
    <scope>NUCLEOTIDE SEQUENCE [LARGE SCALE GENOMIC DNA]</scope>
    <source>
        <strain evidence="3 4">CGMCC 1.8499</strain>
    </source>
</reference>
<evidence type="ECO:0000313" key="3">
    <source>
        <dbReference type="EMBL" id="SFT32535.1"/>
    </source>
</evidence>
<dbReference type="GeneID" id="99505410"/>
<accession>A0ABY1G9N0</accession>
<gene>
    <name evidence="3" type="ORF">SAMN04487854_10151</name>
</gene>
<dbReference type="EMBL" id="FPAZ01000001">
    <property type="protein sequence ID" value="SFT32535.1"/>
    <property type="molecule type" value="Genomic_DNA"/>
</dbReference>
<dbReference type="Pfam" id="PF08139">
    <property type="entry name" value="LPAM_1"/>
    <property type="match status" value="1"/>
</dbReference>
<protein>
    <recommendedName>
        <fullName evidence="1">Type IV secretion system putative lipoprotein virB7</fullName>
    </recommendedName>
</protein>
<keyword evidence="4" id="KW-1185">Reference proteome</keyword>
<dbReference type="InterPro" id="IPR012640">
    <property type="entry name" value="Membr_lipoprot_lipid_attach_CS"/>
</dbReference>
<dbReference type="Proteomes" id="UP000183805">
    <property type="component" value="Unassembled WGS sequence"/>
</dbReference>
<sequence>MVEMKKFILLVLAVLTLTSCSKPLPADKLSYVGEWESKEMYLLIHQDGTVVYERVQDGGSTSINAPLKEFIGDDFVVGVAFLTSNFDVTEAPHLVGDEWVMVVDGVRLTKNQGY</sequence>
<evidence type="ECO:0000313" key="4">
    <source>
        <dbReference type="Proteomes" id="UP000183805"/>
    </source>
</evidence>
<evidence type="ECO:0000256" key="1">
    <source>
        <dbReference type="ARBA" id="ARBA00017922"/>
    </source>
</evidence>
<organism evidence="3 4">
    <name type="scientific">Pseudoalteromonas lipolytica</name>
    <dbReference type="NCBI Taxonomy" id="570156"/>
    <lineage>
        <taxon>Bacteria</taxon>
        <taxon>Pseudomonadati</taxon>
        <taxon>Pseudomonadota</taxon>
        <taxon>Gammaproteobacteria</taxon>
        <taxon>Alteromonadales</taxon>
        <taxon>Pseudoalteromonadaceae</taxon>
        <taxon>Pseudoalteromonas</taxon>
    </lineage>
</organism>
<keyword evidence="2" id="KW-0732">Signal</keyword>
<dbReference type="RefSeq" id="WP_227006818.1">
    <property type="nucleotide sequence ID" value="NZ_CP032090.1"/>
</dbReference>
<name>A0ABY1G9N0_9GAMM</name>